<keyword evidence="5" id="KW-1185">Reference proteome</keyword>
<accession>A0A9P1KFS5</accession>
<dbReference type="GO" id="GO:0005524">
    <property type="term" value="F:ATP binding"/>
    <property type="evidence" value="ECO:0007669"/>
    <property type="project" value="UniProtKB-KW"/>
</dbReference>
<keyword evidence="2" id="KW-0067">ATP-binding</keyword>
<dbReference type="Pfam" id="PF00012">
    <property type="entry name" value="HSP70"/>
    <property type="match status" value="1"/>
</dbReference>
<dbReference type="Gene3D" id="3.30.420.40">
    <property type="match status" value="1"/>
</dbReference>
<proteinExistence type="predicted"/>
<dbReference type="RefSeq" id="WP_048895129.1">
    <property type="nucleotide sequence ID" value="NZ_FO818640.1"/>
</dbReference>
<evidence type="ECO:0000256" key="1">
    <source>
        <dbReference type="ARBA" id="ARBA00022741"/>
    </source>
</evidence>
<dbReference type="PRINTS" id="PR00301">
    <property type="entry name" value="HEATSHOCK70"/>
</dbReference>
<name>A0A9P1KFS5_9CYAN</name>
<dbReference type="InterPro" id="IPR043129">
    <property type="entry name" value="ATPase_NBD"/>
</dbReference>
<protein>
    <submittedName>
        <fullName evidence="4">Molecular chaperone-like protein</fullName>
    </submittedName>
</protein>
<organism evidence="4 5">
    <name type="scientific">Limnospira indica PCC 8005</name>
    <dbReference type="NCBI Taxonomy" id="376219"/>
    <lineage>
        <taxon>Bacteria</taxon>
        <taxon>Bacillati</taxon>
        <taxon>Cyanobacteriota</taxon>
        <taxon>Cyanophyceae</taxon>
        <taxon>Oscillatoriophycideae</taxon>
        <taxon>Oscillatoriales</taxon>
        <taxon>Sirenicapillariaceae</taxon>
        <taxon>Limnospira</taxon>
    </lineage>
</organism>
<gene>
    <name evidence="4" type="ORF">ARTHRO_40410</name>
</gene>
<dbReference type="EMBL" id="FO818640">
    <property type="protein sequence ID" value="CDM96004.1"/>
    <property type="molecule type" value="Genomic_DNA"/>
</dbReference>
<evidence type="ECO:0000313" key="4">
    <source>
        <dbReference type="EMBL" id="CDM96004.1"/>
    </source>
</evidence>
<evidence type="ECO:0000313" key="5">
    <source>
        <dbReference type="Proteomes" id="UP000032946"/>
    </source>
</evidence>
<keyword evidence="3" id="KW-0143">Chaperone</keyword>
<dbReference type="SUPFAM" id="SSF53067">
    <property type="entry name" value="Actin-like ATPase domain"/>
    <property type="match status" value="1"/>
</dbReference>
<dbReference type="InterPro" id="IPR013126">
    <property type="entry name" value="Hsp_70_fam"/>
</dbReference>
<sequence length="118" mass="13048">MASYKIGLDFGTTNSTISYLENGEPVAFKYGGQQSIPSFIAYEDDGYIDIGKAARQAAANDPQLESYGNFKMDLPLTENFANNYSSQHTPITVTTDYLRQLLLSPENIALVKVVRTQL</sequence>
<evidence type="ECO:0000256" key="3">
    <source>
        <dbReference type="ARBA" id="ARBA00023186"/>
    </source>
</evidence>
<dbReference type="AlphaFoldDB" id="A0A9P1KFS5"/>
<dbReference type="GO" id="GO:0140662">
    <property type="term" value="F:ATP-dependent protein folding chaperone"/>
    <property type="evidence" value="ECO:0007669"/>
    <property type="project" value="InterPro"/>
</dbReference>
<dbReference type="Proteomes" id="UP000032946">
    <property type="component" value="Chromosome"/>
</dbReference>
<reference evidence="4 5" key="1">
    <citation type="submission" date="2014-02" db="EMBL/GenBank/DDBJ databases">
        <authorList>
            <person name="Genoscope - CEA"/>
        </authorList>
    </citation>
    <scope>NUCLEOTIDE SEQUENCE [LARGE SCALE GENOMIC DNA]</scope>
    <source>
        <strain evidence="4 5">PCC 8005</strain>
    </source>
</reference>
<evidence type="ECO:0000256" key="2">
    <source>
        <dbReference type="ARBA" id="ARBA00022840"/>
    </source>
</evidence>
<keyword evidence="1" id="KW-0547">Nucleotide-binding</keyword>